<evidence type="ECO:0000313" key="3">
    <source>
        <dbReference type="Proteomes" id="UP000627838"/>
    </source>
</evidence>
<dbReference type="RefSeq" id="WP_225960942.1">
    <property type="nucleotide sequence ID" value="NZ_JADBDZ010000001.1"/>
</dbReference>
<feature type="region of interest" description="Disordered" evidence="1">
    <location>
        <begin position="57"/>
        <end position="78"/>
    </location>
</feature>
<accession>A0ABR9JI30</accession>
<evidence type="ECO:0000256" key="1">
    <source>
        <dbReference type="SAM" id="MobiDB-lite"/>
    </source>
</evidence>
<gene>
    <name evidence="2" type="ORF">H4W34_000020</name>
</gene>
<reference evidence="2 3" key="1">
    <citation type="submission" date="2020-10" db="EMBL/GenBank/DDBJ databases">
        <title>Sequencing the genomes of 1000 actinobacteria strains.</title>
        <authorList>
            <person name="Klenk H.-P."/>
        </authorList>
    </citation>
    <scope>NUCLEOTIDE SEQUENCE [LARGE SCALE GENOMIC DNA]</scope>
    <source>
        <strain evidence="2 3">DSM 46744</strain>
    </source>
</reference>
<keyword evidence="3" id="KW-1185">Reference proteome</keyword>
<dbReference type="EMBL" id="JADBDZ010000001">
    <property type="protein sequence ID" value="MBE1530187.1"/>
    <property type="molecule type" value="Genomic_DNA"/>
</dbReference>
<evidence type="ECO:0000313" key="2">
    <source>
        <dbReference type="EMBL" id="MBE1530187.1"/>
    </source>
</evidence>
<organism evidence="2 3">
    <name type="scientific">Actinomadura algeriensis</name>
    <dbReference type="NCBI Taxonomy" id="1679523"/>
    <lineage>
        <taxon>Bacteria</taxon>
        <taxon>Bacillati</taxon>
        <taxon>Actinomycetota</taxon>
        <taxon>Actinomycetes</taxon>
        <taxon>Streptosporangiales</taxon>
        <taxon>Thermomonosporaceae</taxon>
        <taxon>Actinomadura</taxon>
    </lineage>
</organism>
<dbReference type="Proteomes" id="UP000627838">
    <property type="component" value="Unassembled WGS sequence"/>
</dbReference>
<protein>
    <submittedName>
        <fullName evidence="2">Uncharacterized protein</fullName>
    </submittedName>
</protein>
<comment type="caution">
    <text evidence="2">The sequence shown here is derived from an EMBL/GenBank/DDBJ whole genome shotgun (WGS) entry which is preliminary data.</text>
</comment>
<name>A0ABR9JI30_9ACTN</name>
<proteinExistence type="predicted"/>
<sequence>MYAAIDCTAPQAPVLLFDPNAAVADNWSNAWFQDADSLSDWLRTWLSGTAWYAEENMTSDDFSEPQPWPQAKRQPTIT</sequence>